<dbReference type="PANTHER" id="PTHR42998:SF1">
    <property type="entry name" value="TYPE I RESTRICTION ENZYME HINDI METHYLASE SUBUNIT"/>
    <property type="match status" value="1"/>
</dbReference>
<dbReference type="AlphaFoldDB" id="A0A2M6YV33"/>
<keyword evidence="1" id="KW-0680">Restriction system</keyword>
<feature type="domain" description="Type I restriction enzyme R protein N-terminal" evidence="5">
    <location>
        <begin position="28"/>
        <end position="139"/>
    </location>
</feature>
<evidence type="ECO:0000256" key="3">
    <source>
        <dbReference type="SAM" id="Coils"/>
    </source>
</evidence>
<evidence type="ECO:0000313" key="6">
    <source>
        <dbReference type="EMBL" id="PIU37361.1"/>
    </source>
</evidence>
<proteinExistence type="predicted"/>
<dbReference type="InterPro" id="IPR044946">
    <property type="entry name" value="Restrct_endonuc_typeI_TRD_sf"/>
</dbReference>
<dbReference type="Pfam" id="PF02384">
    <property type="entry name" value="N6_Mtase"/>
    <property type="match status" value="1"/>
</dbReference>
<dbReference type="InterPro" id="IPR052916">
    <property type="entry name" value="Type-I_RE_MTase_Subunit"/>
</dbReference>
<dbReference type="Gene3D" id="3.90.220.20">
    <property type="entry name" value="DNA methylase specificity domains"/>
    <property type="match status" value="1"/>
</dbReference>
<keyword evidence="6" id="KW-0808">Transferase</keyword>
<dbReference type="GO" id="GO:0003677">
    <property type="term" value="F:DNA binding"/>
    <property type="evidence" value="ECO:0007669"/>
    <property type="project" value="UniProtKB-KW"/>
</dbReference>
<dbReference type="GO" id="GO:0009307">
    <property type="term" value="P:DNA restriction-modification system"/>
    <property type="evidence" value="ECO:0007669"/>
    <property type="project" value="UniProtKB-KW"/>
</dbReference>
<dbReference type="GO" id="GO:0032259">
    <property type="term" value="P:methylation"/>
    <property type="evidence" value="ECO:0007669"/>
    <property type="project" value="UniProtKB-KW"/>
</dbReference>
<dbReference type="PRINTS" id="PR00507">
    <property type="entry name" value="N12N6MTFRASE"/>
</dbReference>
<gene>
    <name evidence="6" type="ORF">COT02_01275</name>
</gene>
<dbReference type="SUPFAM" id="SSF116734">
    <property type="entry name" value="DNA methylase specificity domain"/>
    <property type="match status" value="1"/>
</dbReference>
<dbReference type="Gene3D" id="3.40.50.150">
    <property type="entry name" value="Vaccinia Virus protein VP39"/>
    <property type="match status" value="1"/>
</dbReference>
<evidence type="ECO:0000256" key="2">
    <source>
        <dbReference type="ARBA" id="ARBA00023125"/>
    </source>
</evidence>
<name>A0A2M6YV33_9BACT</name>
<evidence type="ECO:0000259" key="5">
    <source>
        <dbReference type="Pfam" id="PF13588"/>
    </source>
</evidence>
<accession>A0A2M6YV33</accession>
<evidence type="ECO:0000259" key="4">
    <source>
        <dbReference type="Pfam" id="PF02384"/>
    </source>
</evidence>
<feature type="coiled-coil region" evidence="3">
    <location>
        <begin position="810"/>
        <end position="837"/>
    </location>
</feature>
<feature type="domain" description="DNA methylase adenine-specific" evidence="4">
    <location>
        <begin position="282"/>
        <end position="622"/>
    </location>
</feature>
<dbReference type="InterPro" id="IPR003356">
    <property type="entry name" value="DNA_methylase_A-5"/>
</dbReference>
<dbReference type="GO" id="GO:0008170">
    <property type="term" value="F:N-methyltransferase activity"/>
    <property type="evidence" value="ECO:0007669"/>
    <property type="project" value="InterPro"/>
</dbReference>
<dbReference type="InterPro" id="IPR029063">
    <property type="entry name" value="SAM-dependent_MTases_sf"/>
</dbReference>
<evidence type="ECO:0000256" key="1">
    <source>
        <dbReference type="ARBA" id="ARBA00022747"/>
    </source>
</evidence>
<keyword evidence="2" id="KW-0238">DNA-binding</keyword>
<sequence length="843" mass="97687">MDMSNNNYVREGYIFDFATKKPVDFRKPEEKVRQEYEKILYDDYDYSLDQMDIEVSIQRGEKHSAKNKNEKADIVIYKTTNKNRRNQNEDILGIVETKRPTRKEGIKQLMSYMSATSCIWGVWTNGTEIEYVYRNPINGEVKENFVYQIPKNGESFEDIGKIAKDKLKPASNLKLIFRRLLNTLYSNTNISRREKLGNEMIRIIFCKIWDERYDVTSLPKFKVGFEEKPKEVSKRIQTLFIEVKAELVSDGVFDKNEEIKLDDKSIAYVVGELEQFSLLKTDKDIVGDAFEVFAESKLVGEKGEFFTPREIVKIAIKIIDPQPEQSIVDPACGSGGFLIYALEHIWKVMDESKKYRGIENLIGIKKDIAQKYIYGIDKEIDLVKIAKAYMAIIGDGRSGIVQQNSLHTAEDFEGRAKELFVENDEFKTFDIIMTNPPFGSKTKVLKDDAQYFELGYKWVERDGTYIKTDESRDTAIQELFIERCLEMLKEGGKLAIVLPETYFHAPSTKYILAYLKKDNNIKAVIDLPHNTFRPYCNAKTVLLILEKGKPQQNKIIMAVAEEMGHDHRGNLIYRYDESHQKFTTELWDDTAIIRKELDNLYNPKNQYVFAVNIKDIKENIYVPRYYWDKKIKGLQEEANKLNLKFVSVKELMEKGIIKIFRGHGAPPSEFKGKGEVPYVRAGDIVSWEMYKNPVAMVPYEVYKAVKGNNGVDLQSKDIVFVKEGSYRIGSVALISPLDTGILLNHHSLVFRVINSENEYGIDAFYLLYLFSHKLTQKQLYNKIMIDTTLPNIGNRWKELYLPVAINPKEREKISQQIEEAFKKKWEAQQQIVSLQEQFGTLTT</sequence>
<dbReference type="Pfam" id="PF13588">
    <property type="entry name" value="HSDR_N_2"/>
    <property type="match status" value="1"/>
</dbReference>
<evidence type="ECO:0000313" key="7">
    <source>
        <dbReference type="Proteomes" id="UP000230184"/>
    </source>
</evidence>
<organism evidence="6 7">
    <name type="scientific">Candidatus Roizmanbacteria bacterium CG07_land_8_20_14_0_80_34_15</name>
    <dbReference type="NCBI Taxonomy" id="1974849"/>
    <lineage>
        <taxon>Bacteria</taxon>
        <taxon>Candidatus Roizmaniibacteriota</taxon>
    </lineage>
</organism>
<dbReference type="PANTHER" id="PTHR42998">
    <property type="entry name" value="TYPE I RESTRICTION ENZYME HINDVIIP M PROTEIN-RELATED"/>
    <property type="match status" value="1"/>
</dbReference>
<protein>
    <submittedName>
        <fullName evidence="6">DNA methyltransferase</fullName>
    </submittedName>
</protein>
<comment type="caution">
    <text evidence="6">The sequence shown here is derived from an EMBL/GenBank/DDBJ whole genome shotgun (WGS) entry which is preliminary data.</text>
</comment>
<keyword evidence="6" id="KW-0489">Methyltransferase</keyword>
<keyword evidence="3" id="KW-0175">Coiled coil</keyword>
<dbReference type="InterPro" id="IPR029464">
    <property type="entry name" value="HSDR_N"/>
</dbReference>
<dbReference type="Proteomes" id="UP000230184">
    <property type="component" value="Unassembled WGS sequence"/>
</dbReference>
<reference evidence="7" key="1">
    <citation type="submission" date="2017-09" db="EMBL/GenBank/DDBJ databases">
        <title>Depth-based differentiation of microbial function through sediment-hosted aquifers and enrichment of novel symbionts in the deep terrestrial subsurface.</title>
        <authorList>
            <person name="Probst A.J."/>
            <person name="Ladd B."/>
            <person name="Jarett J.K."/>
            <person name="Geller-Mcgrath D.E."/>
            <person name="Sieber C.M.K."/>
            <person name="Emerson J.B."/>
            <person name="Anantharaman K."/>
            <person name="Thomas B.C."/>
            <person name="Malmstrom R."/>
            <person name="Stieglmeier M."/>
            <person name="Klingl A."/>
            <person name="Woyke T."/>
            <person name="Ryan C.M."/>
            <person name="Banfield J.F."/>
        </authorList>
    </citation>
    <scope>NUCLEOTIDE SEQUENCE [LARGE SCALE GENOMIC DNA]</scope>
</reference>
<dbReference type="EMBL" id="PEWY01000037">
    <property type="protein sequence ID" value="PIU37361.1"/>
    <property type="molecule type" value="Genomic_DNA"/>
</dbReference>
<dbReference type="SUPFAM" id="SSF53335">
    <property type="entry name" value="S-adenosyl-L-methionine-dependent methyltransferases"/>
    <property type="match status" value="1"/>
</dbReference>